<accession>Q6TY53</accession>
<dbReference type="Pfam" id="PF00630">
    <property type="entry name" value="Filamin"/>
    <property type="match status" value="34"/>
</dbReference>
<proteinExistence type="evidence at transcript level"/>
<feature type="repeat" description="Filamin" evidence="4">
    <location>
        <begin position="1515"/>
        <end position="1605"/>
    </location>
</feature>
<feature type="repeat" description="Filamin" evidence="4">
    <location>
        <begin position="3139"/>
        <end position="3238"/>
    </location>
</feature>
<dbReference type="PANTHER" id="PTHR38537:SF8">
    <property type="entry name" value="FILAMIN-A"/>
    <property type="match status" value="1"/>
</dbReference>
<dbReference type="Gene3D" id="2.60.40.10">
    <property type="entry name" value="Immunoglobulins"/>
    <property type="match status" value="35"/>
</dbReference>
<feature type="repeat" description="Filamin" evidence="4">
    <location>
        <begin position="748"/>
        <end position="844"/>
    </location>
</feature>
<comment type="similarity">
    <text evidence="1">Belongs to the filamin family.</text>
</comment>
<dbReference type="GO" id="GO:0051015">
    <property type="term" value="F:actin filament binding"/>
    <property type="evidence" value="ECO:0007669"/>
    <property type="project" value="InterPro"/>
</dbReference>
<dbReference type="InterPro" id="IPR044801">
    <property type="entry name" value="Filamin"/>
</dbReference>
<feature type="region of interest" description="Disordered" evidence="5">
    <location>
        <begin position="1454"/>
        <end position="1474"/>
    </location>
</feature>
<feature type="repeat" description="Filamin" evidence="4">
    <location>
        <begin position="257"/>
        <end position="355"/>
    </location>
</feature>
<dbReference type="SUPFAM" id="SSF81296">
    <property type="entry name" value="E set domains"/>
    <property type="match status" value="35"/>
</dbReference>
<evidence type="ECO:0000259" key="6">
    <source>
        <dbReference type="PROSITE" id="PS50021"/>
    </source>
</evidence>
<feature type="repeat" description="Filamin" evidence="4">
    <location>
        <begin position="3687"/>
        <end position="3745"/>
    </location>
</feature>
<feature type="repeat" description="Filamin" evidence="4">
    <location>
        <begin position="1227"/>
        <end position="1322"/>
    </location>
</feature>
<dbReference type="Gene3D" id="1.10.418.10">
    <property type="entry name" value="Calponin-like domain"/>
    <property type="match status" value="2"/>
</dbReference>
<feature type="repeat" description="Filamin" evidence="4">
    <location>
        <begin position="2194"/>
        <end position="2289"/>
    </location>
</feature>
<keyword evidence="3" id="KW-0009">Actin-binding</keyword>
<dbReference type="PANTHER" id="PTHR38537">
    <property type="entry name" value="JITTERBUG, ISOFORM N"/>
    <property type="match status" value="1"/>
</dbReference>
<feature type="repeat" description="Filamin" evidence="4">
    <location>
        <begin position="2294"/>
        <end position="2390"/>
    </location>
</feature>
<dbReference type="InterPro" id="IPR001589">
    <property type="entry name" value="Actinin_actin-bd_CS"/>
</dbReference>
<feature type="repeat" description="Filamin" evidence="4">
    <location>
        <begin position="1057"/>
        <end position="1131"/>
    </location>
</feature>
<dbReference type="PROSITE" id="PS00020">
    <property type="entry name" value="ACTININ_2"/>
    <property type="match status" value="1"/>
</dbReference>
<sequence>MAGNEEYDEEMEAERELADSAMWKVIQKNTFTRWANEHLKQSKLQIVDMEKDFADGLKLIALIEALSGKKFAKFNKRPSFRTQKFENVTMSLKFLEEKEGIKLVNIDSSDIVDQKLKLIMGLVWTLILHYSITMPTWEDEGGFGKDQTPKQRLLAWIQNKIPEKNINNFTSDWNDGTAIAALVDAVAPGLFPDWPNLVPANKVQNAKDAMDLAEKFLDVPQVIKPDEMCNPKVDELSMMTYLSRFPSAKIKSGAPVQQKPNAQRIRAYGPGIEPQGNVVGAPARFIVETANAGKGDLEVIVLDPKGKQEKVELLPNNDRTQSYNCVYTPSTDGPYTVSIKFAGQPSTKQPYLVNVAPKAKAGDPSKVIAQGPGVEKSGVLVNRKTYFDVITKGAGVGVVDVGVFDPQGKPLKATVTKKSDDVWYVEYTAEVPGLHSVNVNFAGLPIPKSPYPVGVGGEGGPPVDASRLPGKPLACGPRDAAANSLATPLKAAPGSTAPVAEQPQQQLKPMPGKPLTPGEVQEAQAPGQGPAPAAKPGVPPAQIPIDTKKCWASGRGIQPKGVRLGDVADFKIHTENAGNAEPRAMVMGPGGTPVQTTLKKLDDDTYEAVYKPTKPGLHIVNVTFAGQQIPKSPFKVDIGPLKTSKVVAFGPGLESGVVNQPAKFTVQPNGEGPIGFKIEGPSQAKIDVTKNPQQTEMYVSYLPTSPGEYAVRILSNNDDIPKSPYIVDIRPVGEVPLAPKAAPGQAAATPVDSSKVTAYGPGLEKEGNMVNKWAEFTVDATKAGPAPLVVTVTDAENKNVDVKVVDNKNLTFSCKYLPLKAVRHTVTIIYSGKQVPKSPFLVNVKDLGVGAGKVKVYGPAIEKPVQAKILTYFIIDCKEAGPGEPKVTLTNDKGQPLNFQLKDLRDRTYRVEFTAMVSGVYTSHVTFSAQPVPKSPFTINVLGGPDASKVKVYGPALEGPINVNELSYFIVDCKEAGPGEPRVVLIGEKGGSVQTKMVDQNDRTYKIEFTAPVAGLYNANVQFASSPVPKSPFRITAQAAVNIRQVFVKDLPEFVPVNKEVTFEVVTAGAGPGKVKVVITSPTGKSVPVRLDEKPGVATTSKFIPTEPGPYKVEVFFAEQPVAKSPFKVTAEAANPFNVKVYGPAVEKPVFVNEVTYFIVDYKEAGPGEPQVKLVDEKGVPIPFNALDQKDKTHRIEFTPVTPGTSTATVTFAGQSVPKSPYKITVQVRTDISKVKVYGPALERPVPIRQTTYFVIDCKEAGPGIPDFNLATEDGRPVQPKFIDNKDGTFTVEFIPESFSPIIAYVNFLGQPAPKSPYKVIIFVDVSKVKVYGPAVEGPVASKVPTHFVVDCKEVGPGEPKVSLVDDNGVKVPFTLNDNKDGTFKVDFIPESVPLTANVLFADQPVPKSPFKINVLGGLSNPSKVKLSGPAFEGPVAPKEPTYFNVDCKEAGPGEPKVTLTDENKAPVPFNVKDNKDGTYTTELTPVSNVPITAEVTFANQPVPQSPFKIVISLASKVKVYGPAVEHPVAPKLPTYFVVDCKEAGPGQPTVLLVDENGTPKPFQQYDNKDGTFKVEFVPETPSPLLAQVSFANEPVPKSPFLIKVVGGPVNPSAVRVYGPAVEEPVFEKVPTYFVVDCKEAGPGEPVVDLKSEDGTPIKPTVVDNKDQTFKVDFVPVGLKPIFAQVLFANQPVPKSPFKIDVRPGTVDASKVKLSGPAVEGPVKSNLPTFFNIDAKEAGPAKPEVTLATEDNKPVKAHVVDNKDGTYKVDFVPREVKPIIAQVKLANQHVPKSPFKVTVEPGPVVEPSKVKVYGPATEGPVKSSQPTYFVVDAKEAGPGEPEITLATEDGTPVKPHVTDNKDKTFKAEFVPVAVQPITAQVKFADEQVPKSPFKIPVEPGVTDASKVKLSGPAVEGPVKAEEPTHFVVDAKEAGPGKPEVKLVADNGAPVPAKVKDNHDGTYVVEFVPEAVVPITADVKYADKPVPKSPLKISVEPATGRKPDASKVKLLGPAVEGPVKCCEPTYFVVDAKEAGPGHPEITLTFESGTPLKPTVTDNKDGTFKADFVPVHVHPITAHVKFADKEVPQSPFKIPVEPLDESDASKVKLYGPAAEGPVKSNQPTYFVVDAKEAGPGYPEVVIAFDDGSLVTPTVTDNKDGTYTIEFVPVAVKPLTVQVKYAGKQVPKSPFKVTVLAGGVNPSKVKLSGPAVEGPVKSQEPTYFVVDAKEAGPDQPEVKLTPQNGAPLPVQLIDNHDGTYVADFVPEAVVPITAEVKYAGQQVPKSPLQIHVEPGTGKKPDASKVKLYGPAVEGPVKSNKPTYFVIDAKEAGPGGHPVVELNVEGGTPLKPTVTDNKDGTFKADFVPLIPQPIIGQVKFAGQQVPKSPFKIPVELTPGGDATKVKLSGPAVEGPVKSNQPTFFLVDAKEAGPGYPEVVLTTDSGTPVKPNVTEVANSVYKVDFVPTAVQPITGQVKFAGQQVPKSPFRVPVEPGTGPDVSKVKVYGPAVERPVKSQEPTYFVVDTKESGPGVVDVVLKDDDNKESKPAIQDNQDGTFKVDFVPDKPLEATVLLNNQPVPSSPFKISVQPLPFDITSEPQHFESFPVSPEEAASNPHFQPPQDTRPGQEPDVTKVKVYGPALESPVSSGLPTHFVVDTRESGPGSVNINFTCEGNVTISPQIIDNKDGTYRTEFTPEGTGTLTANVEFDGKPVPKNPFHVKVVGSGGAENVKVYGPAVEFQVTPNVPTHFVVDCKEAGPDKPHVELVTDSGKNIEPLVSDDLAGTYQVEFAPPNEPLTAKILYAGQPVPKSPVRIEPLPEALSSVPDVPSSFQFVPLAQETPAFQPSPQQGHPDVSKVRAYGPALEQPVEVAKPTHFVVDSRDAGPVPPPVVNVVKPDGSPVPVQKTDNKDGTYKVDFTPQDTGVVLSHVSVAGQPVPGSPFKTTVQPQTTTPAKVSDVPKALIVGKPEPINIQLAGPKPGPATVELVGPHGNVLSSPVYDKPDGYLGQVTAVEPGPHKIVVKVANVPVEGSPFNVEAAPASLTFSPADVVDASKVKVYGSGLHGGTTNTPCDFTIDTSAAGPGNLGLTIDGPTEAKIECFDKGNGVFDVRYLPNEPGEYTINITFDDKPVPHSPFKAQINPEILVDVSRVRTYGPGVEPQGVYLDSVTEFTVNTATVQPKGVGNVKVILTNPSGTLTEAIVKKNDDDTYTCLYTPFEEGPTKIDVTYDGLRVPGSPFSTNVTPGCDPSKVKVYGPGIERGEPNKPQKFVINTRGAGVGGVGLLPLFGPTEPQVDCVDNQDGTLSVEYLPETPGDYEIGVTFADQPVPGSPFIVPIGEPVKPFFPDRVKCFGPGLNPQGVKQGQKAVFSVVANQAGEAPLEVVVNDLNAGTRLPARINKNPSGTYDVEYEPHNEGPIRIDVLYGGRPVPGSPFNTVSKPTTDLSKVVLDRRWCQASGASQHPCQLHRRYQVCRLQHHCRWMWRLRLPQGKVVKPTVTPVAPGVTQVSYTPEDAGPHQVHVKVADQEVPNSPIRVTAVPTGNPEKVLLPDNIPPSVAPHQTFSFTVQKPSTAGLGNVSCKVTKAGQPGFPATEIPVTVQDNHDGTVLISYPVPQEGVLVVETKFGGVLVPRGRFTQKVGKPGEPTLTPLIPTKVSVGEMSTRTPQSPITPLTLSAPLRPVEVSSIPVGPDMNQVTAVVIKPSGENVPVQIVETEKGTIRVNYTPSETGLHVLKVLYAGQPVPGDPFTFFVHAPMPGQVTAFGPGLVSGAVNQPCVFTVVTKNVGKGGLSLAIEGPSKAEIKCRDNKDGSATITYTPTSPGEYKIVVKHAGQPTLEHPSLPR</sequence>
<feature type="repeat" description="Filamin" evidence="4">
    <location>
        <begin position="638"/>
        <end position="729"/>
    </location>
</feature>
<dbReference type="InterPro" id="IPR036872">
    <property type="entry name" value="CH_dom_sf"/>
</dbReference>
<feature type="repeat" description="Filamin" evidence="4">
    <location>
        <begin position="2623"/>
        <end position="2718"/>
    </location>
</feature>
<feature type="repeat" description="Filamin" evidence="4">
    <location>
        <begin position="942"/>
        <end position="1037"/>
    </location>
</feature>
<evidence type="ECO:0000256" key="5">
    <source>
        <dbReference type="SAM" id="MobiDB-lite"/>
    </source>
</evidence>
<feature type="repeat" description="Filamin" evidence="4">
    <location>
        <begin position="1802"/>
        <end position="1897"/>
    </location>
</feature>
<dbReference type="EMBL" id="AY382663">
    <property type="protein sequence ID" value="AAR36862.1"/>
    <property type="molecule type" value="mRNA"/>
</dbReference>
<feature type="repeat" description="Filamin" evidence="4">
    <location>
        <begin position="1607"/>
        <end position="1702"/>
    </location>
</feature>
<feature type="repeat" description="Filamin" evidence="4">
    <location>
        <begin position="1899"/>
        <end position="1994"/>
    </location>
</feature>
<feature type="repeat" description="Filamin" evidence="4">
    <location>
        <begin position="3336"/>
        <end position="3433"/>
    </location>
</feature>
<feature type="repeat" description="Filamin" evidence="4">
    <location>
        <begin position="1321"/>
        <end position="1415"/>
    </location>
</feature>
<feature type="repeat" description="Filamin" evidence="4">
    <location>
        <begin position="1704"/>
        <end position="1799"/>
    </location>
</feature>
<dbReference type="InterPro" id="IPR001715">
    <property type="entry name" value="CH_dom"/>
</dbReference>
<feature type="domain" description="Calponin-homology (CH)" evidence="6">
    <location>
        <begin position="147"/>
        <end position="250"/>
    </location>
</feature>
<feature type="repeat" description="Filamin" evidence="4">
    <location>
        <begin position="3044"/>
        <end position="3136"/>
    </location>
</feature>
<dbReference type="FunFam" id="2.60.40.10:FF:000001">
    <property type="entry name" value="Filamin-C isoform b"/>
    <property type="match status" value="3"/>
</dbReference>
<dbReference type="Pfam" id="PF00307">
    <property type="entry name" value="CH"/>
    <property type="match status" value="2"/>
</dbReference>
<feature type="repeat" description="Filamin" evidence="4">
    <location>
        <begin position="359"/>
        <end position="455"/>
    </location>
</feature>
<name>Q6TY53_HIRME</name>
<feature type="repeat" description="Filamin" evidence="4">
    <location>
        <begin position="1417"/>
        <end position="1512"/>
    </location>
</feature>
<feature type="domain" description="Calponin-homology (CH)" evidence="6">
    <location>
        <begin position="25"/>
        <end position="131"/>
    </location>
</feature>
<dbReference type="InterPro" id="IPR013783">
    <property type="entry name" value="Ig-like_fold"/>
</dbReference>
<evidence type="ECO:0000256" key="1">
    <source>
        <dbReference type="ARBA" id="ARBA00009238"/>
    </source>
</evidence>
<dbReference type="PROSITE" id="PS50194">
    <property type="entry name" value="FILAMIN_REPEAT"/>
    <property type="match status" value="35"/>
</dbReference>
<feature type="compositionally biased region" description="Low complexity" evidence="5">
    <location>
        <begin position="523"/>
        <end position="536"/>
    </location>
</feature>
<feature type="repeat" description="Filamin" evidence="4">
    <location>
        <begin position="1131"/>
        <end position="1226"/>
    </location>
</feature>
<dbReference type="PROSITE" id="PS00019">
    <property type="entry name" value="ACTININ_1"/>
    <property type="match status" value="1"/>
</dbReference>
<keyword evidence="2" id="KW-0677">Repeat</keyword>
<evidence type="ECO:0000256" key="2">
    <source>
        <dbReference type="ARBA" id="ARBA00022737"/>
    </source>
</evidence>
<evidence type="ECO:0000256" key="4">
    <source>
        <dbReference type="PROSITE-ProRule" id="PRU00087"/>
    </source>
</evidence>
<feature type="region of interest" description="Disordered" evidence="5">
    <location>
        <begin position="455"/>
        <end position="540"/>
    </location>
</feature>
<dbReference type="CDD" id="cd21311">
    <property type="entry name" value="CH_dFLNA-like_rpt1"/>
    <property type="match status" value="1"/>
</dbReference>
<feature type="repeat" description="Filamin" evidence="4">
    <location>
        <begin position="3239"/>
        <end position="3332"/>
    </location>
</feature>
<dbReference type="PROSITE" id="PS50021">
    <property type="entry name" value="CH"/>
    <property type="match status" value="2"/>
</dbReference>
<dbReference type="SMART" id="SM00557">
    <property type="entry name" value="IG_FLMN"/>
    <property type="match status" value="35"/>
</dbReference>
<feature type="repeat" description="Filamin" evidence="4">
    <location>
        <begin position="3483"/>
        <end position="3532"/>
    </location>
</feature>
<feature type="repeat" description="Filamin" evidence="4">
    <location>
        <begin position="2955"/>
        <end position="3034"/>
    </location>
</feature>
<evidence type="ECO:0000256" key="3">
    <source>
        <dbReference type="ARBA" id="ARBA00023203"/>
    </source>
</evidence>
<feature type="repeat" description="Filamin" evidence="4">
    <location>
        <begin position="2393"/>
        <end position="2488"/>
    </location>
</feature>
<feature type="repeat" description="Filamin" evidence="4">
    <location>
        <begin position="2846"/>
        <end position="2942"/>
    </location>
</feature>
<evidence type="ECO:0000313" key="7">
    <source>
        <dbReference type="EMBL" id="AAR36862.1"/>
    </source>
</evidence>
<dbReference type="SUPFAM" id="SSF47576">
    <property type="entry name" value="Calponin-homology domain, CH-domain"/>
    <property type="match status" value="1"/>
</dbReference>
<dbReference type="SMART" id="SM00033">
    <property type="entry name" value="CH"/>
    <property type="match status" value="2"/>
</dbReference>
<feature type="repeat" description="Filamin" evidence="4">
    <location>
        <begin position="2097"/>
        <end position="2192"/>
    </location>
</feature>
<dbReference type="SMR" id="Q6TY53"/>
<dbReference type="InterPro" id="IPR014756">
    <property type="entry name" value="Ig_E-set"/>
</dbReference>
<feature type="repeat" description="Filamin" evidence="4">
    <location>
        <begin position="2719"/>
        <end position="2813"/>
    </location>
</feature>
<dbReference type="InterPro" id="IPR017868">
    <property type="entry name" value="Filamin/ABP280_repeat-like"/>
</dbReference>
<dbReference type="InterPro" id="IPR001298">
    <property type="entry name" value="Filamin/ABP280_rpt"/>
</dbReference>
<dbReference type="GO" id="GO:0030036">
    <property type="term" value="P:actin cytoskeleton organization"/>
    <property type="evidence" value="ECO:0007669"/>
    <property type="project" value="InterPro"/>
</dbReference>
<organism evidence="7">
    <name type="scientific">Hirudo medicinalis</name>
    <name type="common">Medicinal leech</name>
    <dbReference type="NCBI Taxonomy" id="6421"/>
    <lineage>
        <taxon>Eukaryota</taxon>
        <taxon>Metazoa</taxon>
        <taxon>Spiralia</taxon>
        <taxon>Lophotrochozoa</taxon>
        <taxon>Annelida</taxon>
        <taxon>Clitellata</taxon>
        <taxon>Hirudinea</taxon>
        <taxon>Hirudinida</taxon>
        <taxon>Hirudiniformes</taxon>
        <taxon>Hirudinidae</taxon>
        <taxon>Hirudo</taxon>
    </lineage>
</organism>
<feature type="repeat" description="Filamin" evidence="4">
    <location>
        <begin position="542"/>
        <end position="638"/>
    </location>
</feature>
<feature type="repeat" description="Filamin" evidence="4">
    <location>
        <begin position="1999"/>
        <end position="2094"/>
    </location>
</feature>
<feature type="repeat" description="Filamin" evidence="4">
    <location>
        <begin position="3533"/>
        <end position="3633"/>
    </location>
</feature>
<protein>
    <submittedName>
        <fullName evidence="7">Filamin</fullName>
    </submittedName>
</protein>
<feature type="repeat" description="Filamin" evidence="4">
    <location>
        <begin position="846"/>
        <end position="941"/>
    </location>
</feature>
<feature type="region of interest" description="Disordered" evidence="5">
    <location>
        <begin position="2593"/>
        <end position="2628"/>
    </location>
</feature>
<feature type="repeat" description="Filamin" evidence="4">
    <location>
        <begin position="2491"/>
        <end position="2584"/>
    </location>
</feature>
<reference evidence="7" key="1">
    <citation type="submission" date="2003-09" db="EMBL/GenBank/DDBJ databases">
        <title>Leech filamin: A marker for muscle development and nerve formation.</title>
        <authorList>
            <person name="Venkitaramani D."/>
            <person name="Wang D."/>
            <person name="Ji Y."/>
            <person name="Xu Y.-Z."/>
            <person name="Ponguta L."/>
            <person name="Bock K."/>
            <person name="Zipser B."/>
            <person name="Jellies J."/>
            <person name="Johansen K.M."/>
            <person name="Johansen J."/>
        </authorList>
    </citation>
    <scope>NUCLEOTIDE SEQUENCE</scope>
</reference>
<feature type="repeat" description="Filamin" evidence="4">
    <location>
        <begin position="3745"/>
        <end position="3836"/>
    </location>
</feature>
<dbReference type="FunFam" id="1.10.418.10:FF:000006">
    <property type="entry name" value="Filamin-B isoform A"/>
    <property type="match status" value="1"/>
</dbReference>